<dbReference type="AlphaFoldDB" id="A0A0V8RRV6"/>
<evidence type="ECO:0000313" key="1">
    <source>
        <dbReference type="EMBL" id="KSW10763.1"/>
    </source>
</evidence>
<sequence length="97" mass="10819">MYLHASRTMSLAMDRPWRTRSFFLPSLLLYLMGTSAILPVVEATWAAISDSMLNPCISKPSSRSLLVRAAYMPLSTSLSLVPKRRLKSLVSSAFPTR</sequence>
<evidence type="ECO:0000313" key="2">
    <source>
        <dbReference type="Proteomes" id="UP000053352"/>
    </source>
</evidence>
<organism evidence="1 2">
    <name type="scientific">Pyrodictium occultum</name>
    <dbReference type="NCBI Taxonomy" id="2309"/>
    <lineage>
        <taxon>Archaea</taxon>
        <taxon>Thermoproteota</taxon>
        <taxon>Thermoprotei</taxon>
        <taxon>Desulfurococcales</taxon>
        <taxon>Pyrodictiaceae</taxon>
        <taxon>Pyrodictium</taxon>
    </lineage>
</organism>
<comment type="caution">
    <text evidence="1">The sequence shown here is derived from an EMBL/GenBank/DDBJ whole genome shotgun (WGS) entry which is preliminary data.</text>
</comment>
<keyword evidence="2" id="KW-1185">Reference proteome</keyword>
<dbReference type="EMBL" id="LNTB01000002">
    <property type="protein sequence ID" value="KSW10763.1"/>
    <property type="molecule type" value="Genomic_DNA"/>
</dbReference>
<proteinExistence type="predicted"/>
<gene>
    <name evidence="1" type="ORF">CF15_08255</name>
</gene>
<name>A0A0V8RRV6_PYROC</name>
<accession>A0A0V8RRV6</accession>
<reference evidence="1 2" key="1">
    <citation type="submission" date="2015-11" db="EMBL/GenBank/DDBJ databases">
        <title>Genome sequence of Pyrodictium occultum PL-19, a marine hyperthermophilic archaeon isolated from Volcano, Italy.</title>
        <authorList>
            <person name="Utturkar S."/>
            <person name="Huber H."/>
            <person name="Leptihn S."/>
            <person name="Brown S."/>
            <person name="Stetter K.O."/>
            <person name="Podar M."/>
        </authorList>
    </citation>
    <scope>NUCLEOTIDE SEQUENCE [LARGE SCALE GENOMIC DNA]</scope>
    <source>
        <strain evidence="1 2">PL-19</strain>
    </source>
</reference>
<dbReference type="Proteomes" id="UP000053352">
    <property type="component" value="Unassembled WGS sequence"/>
</dbReference>
<protein>
    <submittedName>
        <fullName evidence="1">Uncharacterized protein</fullName>
    </submittedName>
</protein>